<dbReference type="SMART" id="SM00448">
    <property type="entry name" value="REC"/>
    <property type="match status" value="1"/>
</dbReference>
<dbReference type="InterPro" id="IPR004358">
    <property type="entry name" value="Sig_transdc_His_kin-like_C"/>
</dbReference>
<dbReference type="PANTHER" id="PTHR43065:SF42">
    <property type="entry name" value="TWO-COMPONENT SENSOR PPRA"/>
    <property type="match status" value="1"/>
</dbReference>
<reference evidence="8" key="1">
    <citation type="submission" date="2015-08" db="EMBL/GenBank/DDBJ databases">
        <title>Complete Genome Sequence of Azospirillum thiophilum BV-S.</title>
        <authorList>
            <person name="Fomenkov A."/>
            <person name="Vincze T."/>
            <person name="Grabovich M."/>
            <person name="Dubinina G."/>
            <person name="Orlova M."/>
            <person name="Belousova E."/>
            <person name="Roberts R.J."/>
        </authorList>
    </citation>
    <scope>NUCLEOTIDE SEQUENCE [LARGE SCALE GENOMIC DNA]</scope>
    <source>
        <strain evidence="8">BV-S</strain>
    </source>
</reference>
<organism evidence="7 8">
    <name type="scientific">Azospirillum thiophilum</name>
    <dbReference type="NCBI Taxonomy" id="528244"/>
    <lineage>
        <taxon>Bacteria</taxon>
        <taxon>Pseudomonadati</taxon>
        <taxon>Pseudomonadota</taxon>
        <taxon>Alphaproteobacteria</taxon>
        <taxon>Rhodospirillales</taxon>
        <taxon>Azospirillaceae</taxon>
        <taxon>Azospirillum</taxon>
    </lineage>
</organism>
<dbReference type="InterPro" id="IPR035965">
    <property type="entry name" value="PAS-like_dom_sf"/>
</dbReference>
<feature type="domain" description="Response regulatory" evidence="6">
    <location>
        <begin position="436"/>
        <end position="570"/>
    </location>
</feature>
<protein>
    <recommendedName>
        <fullName evidence="2">histidine kinase</fullName>
        <ecNumber evidence="2">2.7.13.3</ecNumber>
    </recommendedName>
</protein>
<evidence type="ECO:0000259" key="6">
    <source>
        <dbReference type="PROSITE" id="PS50110"/>
    </source>
</evidence>
<dbReference type="SMART" id="SM00388">
    <property type="entry name" value="HisKA"/>
    <property type="match status" value="1"/>
</dbReference>
<evidence type="ECO:0000256" key="1">
    <source>
        <dbReference type="ARBA" id="ARBA00000085"/>
    </source>
</evidence>
<dbReference type="SUPFAM" id="SSF55785">
    <property type="entry name" value="PYP-like sensor domain (PAS domain)"/>
    <property type="match status" value="1"/>
</dbReference>
<dbReference type="InterPro" id="IPR003661">
    <property type="entry name" value="HisK_dim/P_dom"/>
</dbReference>
<comment type="catalytic activity">
    <reaction evidence="1">
        <text>ATP + protein L-histidine = ADP + protein N-phospho-L-histidine.</text>
        <dbReference type="EC" id="2.7.13.3"/>
    </reaction>
</comment>
<dbReference type="SUPFAM" id="SSF52172">
    <property type="entry name" value="CheY-like"/>
    <property type="match status" value="1"/>
</dbReference>
<dbReference type="GO" id="GO:0000155">
    <property type="term" value="F:phosphorelay sensor kinase activity"/>
    <property type="evidence" value="ECO:0007669"/>
    <property type="project" value="InterPro"/>
</dbReference>
<evidence type="ECO:0000256" key="2">
    <source>
        <dbReference type="ARBA" id="ARBA00012438"/>
    </source>
</evidence>
<evidence type="ECO:0000256" key="3">
    <source>
        <dbReference type="ARBA" id="ARBA00022553"/>
    </source>
</evidence>
<dbReference type="Gene3D" id="3.30.450.20">
    <property type="entry name" value="PAS domain"/>
    <property type="match status" value="1"/>
</dbReference>
<reference evidence="7 8" key="2">
    <citation type="journal article" date="2016" name="Genome Announc.">
        <title>Complete Genome Sequence of a Strain of Azospirillum thiophilum Isolated from a Sulfide Spring.</title>
        <authorList>
            <person name="Fomenkov A."/>
            <person name="Vincze T."/>
            <person name="Grabovich M."/>
            <person name="Anton B.P."/>
            <person name="Dubinina G."/>
            <person name="Orlova M."/>
            <person name="Belousova E."/>
            <person name="Roberts R.J."/>
        </authorList>
    </citation>
    <scope>NUCLEOTIDE SEQUENCE [LARGE SCALE GENOMIC DNA]</scope>
    <source>
        <strain evidence="7 8">BV-S</strain>
    </source>
</reference>
<dbReference type="InterPro" id="IPR005467">
    <property type="entry name" value="His_kinase_dom"/>
</dbReference>
<dbReference type="AlphaFoldDB" id="A0AAC8ZVM0"/>
<feature type="modified residue" description="4-aspartylphosphate" evidence="4">
    <location>
        <position position="505"/>
    </location>
</feature>
<name>A0AAC8ZVM0_9PROT</name>
<dbReference type="SMART" id="SM00387">
    <property type="entry name" value="HATPase_c"/>
    <property type="match status" value="1"/>
</dbReference>
<dbReference type="PROSITE" id="PS50110">
    <property type="entry name" value="RESPONSE_REGULATORY"/>
    <property type="match status" value="1"/>
</dbReference>
<dbReference type="InterPro" id="IPR011006">
    <property type="entry name" value="CheY-like_superfamily"/>
</dbReference>
<dbReference type="Pfam" id="PF08448">
    <property type="entry name" value="PAS_4"/>
    <property type="match status" value="1"/>
</dbReference>
<evidence type="ECO:0000313" key="8">
    <source>
        <dbReference type="Proteomes" id="UP000069935"/>
    </source>
</evidence>
<dbReference type="EMBL" id="CP012404">
    <property type="protein sequence ID" value="ALG74184.1"/>
    <property type="molecule type" value="Genomic_DNA"/>
</dbReference>
<dbReference type="PROSITE" id="PS50109">
    <property type="entry name" value="HIS_KIN"/>
    <property type="match status" value="1"/>
</dbReference>
<dbReference type="Gene3D" id="3.30.565.10">
    <property type="entry name" value="Histidine kinase-like ATPase, C-terminal domain"/>
    <property type="match status" value="1"/>
</dbReference>
<keyword evidence="8" id="KW-1185">Reference proteome</keyword>
<proteinExistence type="predicted"/>
<dbReference type="InterPro" id="IPR036890">
    <property type="entry name" value="HATPase_C_sf"/>
</dbReference>
<dbReference type="PANTHER" id="PTHR43065">
    <property type="entry name" value="SENSOR HISTIDINE KINASE"/>
    <property type="match status" value="1"/>
</dbReference>
<dbReference type="Pfam" id="PF02518">
    <property type="entry name" value="HATPase_c"/>
    <property type="match status" value="1"/>
</dbReference>
<dbReference type="SUPFAM" id="SSF47384">
    <property type="entry name" value="Homodimeric domain of signal transducing histidine kinase"/>
    <property type="match status" value="1"/>
</dbReference>
<gene>
    <name evidence="7" type="ORF">AL072_24705</name>
</gene>
<dbReference type="InterPro" id="IPR036097">
    <property type="entry name" value="HisK_dim/P_sf"/>
</dbReference>
<dbReference type="InterPro" id="IPR013656">
    <property type="entry name" value="PAS_4"/>
</dbReference>
<dbReference type="EC" id="2.7.13.3" evidence="2"/>
<evidence type="ECO:0000259" key="5">
    <source>
        <dbReference type="PROSITE" id="PS50109"/>
    </source>
</evidence>
<dbReference type="InterPro" id="IPR001789">
    <property type="entry name" value="Sig_transdc_resp-reg_receiver"/>
</dbReference>
<dbReference type="PRINTS" id="PR00344">
    <property type="entry name" value="BCTRLSENSOR"/>
</dbReference>
<dbReference type="InterPro" id="IPR003594">
    <property type="entry name" value="HATPase_dom"/>
</dbReference>
<evidence type="ECO:0000313" key="7">
    <source>
        <dbReference type="EMBL" id="ALG74184.1"/>
    </source>
</evidence>
<dbReference type="Gene3D" id="1.10.287.130">
    <property type="match status" value="1"/>
</dbReference>
<evidence type="ECO:0000256" key="4">
    <source>
        <dbReference type="PROSITE-ProRule" id="PRU00169"/>
    </source>
</evidence>
<dbReference type="Gene3D" id="3.40.50.2300">
    <property type="match status" value="1"/>
</dbReference>
<keyword evidence="3 4" id="KW-0597">Phosphoprotein</keyword>
<feature type="domain" description="Histidine kinase" evidence="5">
    <location>
        <begin position="188"/>
        <end position="411"/>
    </location>
</feature>
<dbReference type="Proteomes" id="UP000069935">
    <property type="component" value="Chromosome 4"/>
</dbReference>
<sequence>MGERVRAHDWSATPLGDPGHWPPALRTTVSIVLNSHFPKALVWGPGLVTIYNDAFRPILGAKPEALGRSFRDVWAEAWGSIGPLADRAFAGEATFIEDFPLVVDRNGEPEQVWFTFCYSPVRDESGAVVGMIDTVIETTRTVLAHRTAAELNQRLEAEVEHRTRELMTTQNALRQSQKMEAIGQLAGGIAHDFNNMLAVVISGLNLLQRRLDRGDTNVGAYIDGAMDGAMRAAVLTQRLLAFSRQQPLAPEVLDANGLVRGMEELLTRTLGETIGMEFVTSAGLWAIHADLNQLENVLLNMAVNARDAMPDGGRLTIETANVHVDDAYAAEAAIEPGQYVLIAVSDTGAGMTPEVLAKAFDPFFTTKEVGKGTGLGLSQAFGFARQSGGHVRAYSEVGIGTTFKLYLPRFFGDARKAAPTPLSRTIVSPTGSPREIVLVVEDEERVRNFTVETLRELGYTVLHAFDGPSALELIGGAAADGWGGDPAGAPGGNAPRQDVTLLLTDIVMPGMTGRQLADAARAILPDLKVLYTTGYSRNAVIHNGVLDPGTNFLSKPFAIDQLAAKVRSVLDAPD</sequence>
<dbReference type="SUPFAM" id="SSF55874">
    <property type="entry name" value="ATPase domain of HSP90 chaperone/DNA topoisomerase II/histidine kinase"/>
    <property type="match status" value="1"/>
</dbReference>
<accession>A0AAC8ZVM0</accession>
<dbReference type="Pfam" id="PF00072">
    <property type="entry name" value="Response_reg"/>
    <property type="match status" value="1"/>
</dbReference>
<dbReference type="KEGG" id="ati:AL072_24705"/>